<dbReference type="Pfam" id="PF02582">
    <property type="entry name" value="DUF155"/>
    <property type="match status" value="1"/>
</dbReference>
<evidence type="ECO:0000313" key="4">
    <source>
        <dbReference type="Proteomes" id="UP000549394"/>
    </source>
</evidence>
<evidence type="ECO:0000256" key="1">
    <source>
        <dbReference type="ARBA" id="ARBA00008306"/>
    </source>
</evidence>
<feature type="domain" description="DUF155" evidence="2">
    <location>
        <begin position="145"/>
        <end position="320"/>
    </location>
</feature>
<dbReference type="PROSITE" id="PS51257">
    <property type="entry name" value="PROKAR_LIPOPROTEIN"/>
    <property type="match status" value="1"/>
</dbReference>
<proteinExistence type="inferred from homology"/>
<dbReference type="PANTHER" id="PTHR16255">
    <property type="entry name" value="REQUIRED FOR MEIOTIC NUCLEAR DIVISION PROTEIN 1 HOMOLOG"/>
    <property type="match status" value="1"/>
</dbReference>
<accession>A0A7I8W288</accession>
<name>A0A7I8W288_9ANNE</name>
<dbReference type="GO" id="GO:0005739">
    <property type="term" value="C:mitochondrion"/>
    <property type="evidence" value="ECO:0007669"/>
    <property type="project" value="UniProtKB-ARBA"/>
</dbReference>
<dbReference type="Proteomes" id="UP000549394">
    <property type="component" value="Unassembled WGS sequence"/>
</dbReference>
<comment type="caution">
    <text evidence="3">The sequence shown here is derived from an EMBL/GenBank/DDBJ whole genome shotgun (WGS) entry which is preliminary data.</text>
</comment>
<organism evidence="3 4">
    <name type="scientific">Dimorphilus gyrociliatus</name>
    <dbReference type="NCBI Taxonomy" id="2664684"/>
    <lineage>
        <taxon>Eukaryota</taxon>
        <taxon>Metazoa</taxon>
        <taxon>Spiralia</taxon>
        <taxon>Lophotrochozoa</taxon>
        <taxon>Annelida</taxon>
        <taxon>Polychaeta</taxon>
        <taxon>Polychaeta incertae sedis</taxon>
        <taxon>Dinophilidae</taxon>
        <taxon>Dimorphilus</taxon>
    </lineage>
</organism>
<keyword evidence="4" id="KW-1185">Reference proteome</keyword>
<dbReference type="GO" id="GO:0070131">
    <property type="term" value="P:positive regulation of mitochondrial translation"/>
    <property type="evidence" value="ECO:0007669"/>
    <property type="project" value="TreeGrafter"/>
</dbReference>
<comment type="similarity">
    <text evidence="1">Belongs to the RMD1/sif2 family.</text>
</comment>
<dbReference type="PANTHER" id="PTHR16255:SF1">
    <property type="entry name" value="REQUIRED FOR MEIOTIC NUCLEAR DIVISION PROTEIN 1 HOMOLOG"/>
    <property type="match status" value="1"/>
</dbReference>
<dbReference type="InterPro" id="IPR051624">
    <property type="entry name" value="RMD1/Sad1-interacting"/>
</dbReference>
<sequence length="366" mass="43062">MAAHMLRRFCTISSRAFFKHPRTINNIAYFGTGSCFRNSQNANSKLKIMLPPELSGSKTVRNIHKEISPLTTKRVRRRASKEGQEKKEEFYDVYAFATAQEYRLEYLKDGLEEQGLYEVKPLPSDVEDALHVTAKYLVGNEVREMYLFREGSVVFWNMAEVERNAVLKFLAQYQDHSYDYILMHQESEQFEYSFTNQPTKLSGNCLYLEKESKEDQLEKYTFSNALSASVKLAIWEASLEKYIDSIEFILKDMKAGKRLRITREEQLRKTGELYTLKHYINLTSDLLDTPDFYWDRETLEKLYVRTGNYLNVPKRTRVINEKLSHCSDLAELLINYLNDKHSSRLEWFIIWLIAIEVGFESFKLLN</sequence>
<dbReference type="OrthoDB" id="242766at2759"/>
<reference evidence="3 4" key="1">
    <citation type="submission" date="2020-08" db="EMBL/GenBank/DDBJ databases">
        <authorList>
            <person name="Hejnol A."/>
        </authorList>
    </citation>
    <scope>NUCLEOTIDE SEQUENCE [LARGE SCALE GENOMIC DNA]</scope>
</reference>
<dbReference type="EMBL" id="CAJFCJ010000015">
    <property type="protein sequence ID" value="CAD5121996.1"/>
    <property type="molecule type" value="Genomic_DNA"/>
</dbReference>
<dbReference type="AlphaFoldDB" id="A0A7I8W288"/>
<protein>
    <submittedName>
        <fullName evidence="3">DgyrCDS10449</fullName>
    </submittedName>
</protein>
<evidence type="ECO:0000313" key="3">
    <source>
        <dbReference type="EMBL" id="CAD5121996.1"/>
    </source>
</evidence>
<evidence type="ECO:0000259" key="2">
    <source>
        <dbReference type="Pfam" id="PF02582"/>
    </source>
</evidence>
<dbReference type="InterPro" id="IPR003734">
    <property type="entry name" value="DUF155"/>
</dbReference>
<gene>
    <name evidence="3" type="ORF">DGYR_LOCUS9865</name>
</gene>